<feature type="region of interest" description="Disordered" evidence="1">
    <location>
        <begin position="88"/>
        <end position="109"/>
    </location>
</feature>
<sequence length="357" mass="40548">MKSLYKSSAPGNQFHFDFPFLIVINTVCLGSAFVLFCYKRFSLVLGPPFESANDRHPEPNNVGRQRSIDFPQTSARAPLISRPDIWSGGPPFESANDRHPEPNNVGRQRSIDFPQTSARAPLISRPDIWSGGAPFESANDRHPEPNNVGKQRSIDFLHISCYKRFSPVLGPPFESANDRHPEPNNVGRQRSIDFPQTSARAPLISRPDIWSGGAAYLFWRMMDRQQMFPPNADIAYNLYLRCIVLDENNRNRLGIVNINNQYGVTDRNEIHDNNPRSENFNLAEHVGLDNTRFRYITQEQAVNYTNNDIHLRIFGDSYNDIDIQNTNPRDLGLPNRFSSDRPVGSDPTLDASIHLSE</sequence>
<keyword evidence="4" id="KW-1185">Reference proteome</keyword>
<gene>
    <name evidence="3" type="ORF">RRG08_059623</name>
</gene>
<dbReference type="AlphaFoldDB" id="A0AAE0Z6W2"/>
<keyword evidence="2" id="KW-0472">Membrane</keyword>
<protein>
    <submittedName>
        <fullName evidence="3">Uncharacterized protein</fullName>
    </submittedName>
</protein>
<evidence type="ECO:0000313" key="3">
    <source>
        <dbReference type="EMBL" id="KAK3763032.1"/>
    </source>
</evidence>
<dbReference type="Proteomes" id="UP001283361">
    <property type="component" value="Unassembled WGS sequence"/>
</dbReference>
<name>A0AAE0Z6W2_9GAST</name>
<reference evidence="3" key="1">
    <citation type="journal article" date="2023" name="G3 (Bethesda)">
        <title>A reference genome for the long-term kleptoplast-retaining sea slug Elysia crispata morphotype clarki.</title>
        <authorList>
            <person name="Eastman K.E."/>
            <person name="Pendleton A.L."/>
            <person name="Shaikh M.A."/>
            <person name="Suttiyut T."/>
            <person name="Ogas R."/>
            <person name="Tomko P."/>
            <person name="Gavelis G."/>
            <person name="Widhalm J.R."/>
            <person name="Wisecaver J.H."/>
        </authorList>
    </citation>
    <scope>NUCLEOTIDE SEQUENCE</scope>
    <source>
        <strain evidence="3">ECLA1</strain>
    </source>
</reference>
<dbReference type="EMBL" id="JAWDGP010004614">
    <property type="protein sequence ID" value="KAK3763032.1"/>
    <property type="molecule type" value="Genomic_DNA"/>
</dbReference>
<keyword evidence="2" id="KW-1133">Transmembrane helix</keyword>
<proteinExistence type="predicted"/>
<organism evidence="3 4">
    <name type="scientific">Elysia crispata</name>
    <name type="common">lettuce slug</name>
    <dbReference type="NCBI Taxonomy" id="231223"/>
    <lineage>
        <taxon>Eukaryota</taxon>
        <taxon>Metazoa</taxon>
        <taxon>Spiralia</taxon>
        <taxon>Lophotrochozoa</taxon>
        <taxon>Mollusca</taxon>
        <taxon>Gastropoda</taxon>
        <taxon>Heterobranchia</taxon>
        <taxon>Euthyneura</taxon>
        <taxon>Panpulmonata</taxon>
        <taxon>Sacoglossa</taxon>
        <taxon>Placobranchoidea</taxon>
        <taxon>Plakobranchidae</taxon>
        <taxon>Elysia</taxon>
    </lineage>
</organism>
<evidence type="ECO:0000256" key="2">
    <source>
        <dbReference type="SAM" id="Phobius"/>
    </source>
</evidence>
<evidence type="ECO:0000256" key="1">
    <source>
        <dbReference type="SAM" id="MobiDB-lite"/>
    </source>
</evidence>
<comment type="caution">
    <text evidence="3">The sequence shown here is derived from an EMBL/GenBank/DDBJ whole genome shotgun (WGS) entry which is preliminary data.</text>
</comment>
<evidence type="ECO:0000313" key="4">
    <source>
        <dbReference type="Proteomes" id="UP001283361"/>
    </source>
</evidence>
<keyword evidence="2" id="KW-0812">Transmembrane</keyword>
<accession>A0AAE0Z6W2</accession>
<feature type="region of interest" description="Disordered" evidence="1">
    <location>
        <begin position="332"/>
        <end position="357"/>
    </location>
</feature>
<feature type="transmembrane region" description="Helical" evidence="2">
    <location>
        <begin position="20"/>
        <end position="38"/>
    </location>
</feature>